<organism evidence="2 3">
    <name type="scientific">Tetrabaena socialis</name>
    <dbReference type="NCBI Taxonomy" id="47790"/>
    <lineage>
        <taxon>Eukaryota</taxon>
        <taxon>Viridiplantae</taxon>
        <taxon>Chlorophyta</taxon>
        <taxon>core chlorophytes</taxon>
        <taxon>Chlorophyceae</taxon>
        <taxon>CS clade</taxon>
        <taxon>Chlamydomonadales</taxon>
        <taxon>Tetrabaenaceae</taxon>
        <taxon>Tetrabaena</taxon>
    </lineage>
</organism>
<evidence type="ECO:0000259" key="1">
    <source>
        <dbReference type="PROSITE" id="PS50011"/>
    </source>
</evidence>
<protein>
    <submittedName>
        <fullName evidence="2">Putative serine/threonine-protein kinase</fullName>
    </submittedName>
</protein>
<dbReference type="SUPFAM" id="SSF56112">
    <property type="entry name" value="Protein kinase-like (PK-like)"/>
    <property type="match status" value="1"/>
</dbReference>
<dbReference type="GO" id="GO:0004674">
    <property type="term" value="F:protein serine/threonine kinase activity"/>
    <property type="evidence" value="ECO:0007669"/>
    <property type="project" value="TreeGrafter"/>
</dbReference>
<accession>A0A2J7ZLG7</accession>
<dbReference type="Proteomes" id="UP000236333">
    <property type="component" value="Unassembled WGS sequence"/>
</dbReference>
<dbReference type="InterPro" id="IPR008271">
    <property type="entry name" value="Ser/Thr_kinase_AS"/>
</dbReference>
<dbReference type="PANTHER" id="PTHR44329">
    <property type="entry name" value="SERINE/THREONINE-PROTEIN KINASE TNNI3K-RELATED"/>
    <property type="match status" value="1"/>
</dbReference>
<dbReference type="InterPro" id="IPR051681">
    <property type="entry name" value="Ser/Thr_Kinases-Pseudokinases"/>
</dbReference>
<dbReference type="InterPro" id="IPR000719">
    <property type="entry name" value="Prot_kinase_dom"/>
</dbReference>
<dbReference type="PROSITE" id="PS50011">
    <property type="entry name" value="PROTEIN_KINASE_DOM"/>
    <property type="match status" value="1"/>
</dbReference>
<dbReference type="EMBL" id="PGGS01001012">
    <property type="protein sequence ID" value="PNH01115.1"/>
    <property type="molecule type" value="Genomic_DNA"/>
</dbReference>
<dbReference type="SMART" id="SM00220">
    <property type="entry name" value="S_TKc"/>
    <property type="match status" value="1"/>
</dbReference>
<dbReference type="PANTHER" id="PTHR44329:SF214">
    <property type="entry name" value="PROTEIN KINASE DOMAIN-CONTAINING PROTEIN"/>
    <property type="match status" value="1"/>
</dbReference>
<feature type="domain" description="Protein kinase" evidence="1">
    <location>
        <begin position="2"/>
        <end position="303"/>
    </location>
</feature>
<dbReference type="Gene3D" id="1.10.510.10">
    <property type="entry name" value="Transferase(Phosphotransferase) domain 1"/>
    <property type="match status" value="1"/>
</dbReference>
<dbReference type="AlphaFoldDB" id="A0A2J7ZLG7"/>
<dbReference type="GO" id="GO:0005524">
    <property type="term" value="F:ATP binding"/>
    <property type="evidence" value="ECO:0007669"/>
    <property type="project" value="InterPro"/>
</dbReference>
<dbReference type="Gene3D" id="3.30.200.20">
    <property type="entry name" value="Phosphorylase Kinase, domain 1"/>
    <property type="match status" value="1"/>
</dbReference>
<keyword evidence="3" id="KW-1185">Reference proteome</keyword>
<evidence type="ECO:0000313" key="2">
    <source>
        <dbReference type="EMBL" id="PNH01115.1"/>
    </source>
</evidence>
<proteinExistence type="predicted"/>
<sequence length="303" mass="32688">MLELGDELGRGGAGVVYRGRLATVEVAVKLMEVLPVSRQEGPGGGSNRQAAEQLQQRREILRNAMEMVVQSNVSHPQIVQLYSVYRGVRKVEVDGRLHLRCGPGTSSVAGGAAAADAATGWDQGATAHVTAIVCELCEMGSLGDMLGRRFFPHRLRSAGGRVGPVDMKGICMTLLDVALALRHLHSMNLVHRDVKPANLLLKSSPRDHRGFTVKLADFGFVLRLTHVAEDGSRYAVPDQACGTVTHIAPEGLPGTWKRPEVLNGMLHRLHRASTARAHHQPPVTRPVVMASKGRNPPAPHLTP</sequence>
<dbReference type="PROSITE" id="PS00108">
    <property type="entry name" value="PROTEIN_KINASE_ST"/>
    <property type="match status" value="1"/>
</dbReference>
<keyword evidence="2" id="KW-0418">Kinase</keyword>
<dbReference type="InterPro" id="IPR011009">
    <property type="entry name" value="Kinase-like_dom_sf"/>
</dbReference>
<comment type="caution">
    <text evidence="2">The sequence shown here is derived from an EMBL/GenBank/DDBJ whole genome shotgun (WGS) entry which is preliminary data.</text>
</comment>
<gene>
    <name evidence="2" type="ORF">TSOC_013014</name>
</gene>
<name>A0A2J7ZLG7_9CHLO</name>
<keyword evidence="2" id="KW-0808">Transferase</keyword>
<reference evidence="2 3" key="1">
    <citation type="journal article" date="2017" name="Mol. Biol. Evol.">
        <title>The 4-celled Tetrabaena socialis nuclear genome reveals the essential components for genetic control of cell number at the origin of multicellularity in the volvocine lineage.</title>
        <authorList>
            <person name="Featherston J."/>
            <person name="Arakaki Y."/>
            <person name="Hanschen E.R."/>
            <person name="Ferris P.J."/>
            <person name="Michod R.E."/>
            <person name="Olson B.J.S.C."/>
            <person name="Nozaki H."/>
            <person name="Durand P.M."/>
        </authorList>
    </citation>
    <scope>NUCLEOTIDE SEQUENCE [LARGE SCALE GENOMIC DNA]</scope>
    <source>
        <strain evidence="2 3">NIES-571</strain>
    </source>
</reference>
<evidence type="ECO:0000313" key="3">
    <source>
        <dbReference type="Proteomes" id="UP000236333"/>
    </source>
</evidence>
<dbReference type="Pfam" id="PF00069">
    <property type="entry name" value="Pkinase"/>
    <property type="match status" value="1"/>
</dbReference>
<dbReference type="OrthoDB" id="545874at2759"/>